<reference evidence="2 3" key="1">
    <citation type="submission" date="2024-11" db="EMBL/GenBank/DDBJ databases">
        <title>A near-complete genome assembly of Cinchona calisaya.</title>
        <authorList>
            <person name="Lian D.C."/>
            <person name="Zhao X.W."/>
            <person name="Wei L."/>
        </authorList>
    </citation>
    <scope>NUCLEOTIDE SEQUENCE [LARGE SCALE GENOMIC DNA]</scope>
    <source>
        <tissue evidence="2">Nenye</tissue>
    </source>
</reference>
<evidence type="ECO:0000256" key="1">
    <source>
        <dbReference type="SAM" id="Phobius"/>
    </source>
</evidence>
<organism evidence="2 3">
    <name type="scientific">Cinchona calisaya</name>
    <dbReference type="NCBI Taxonomy" id="153742"/>
    <lineage>
        <taxon>Eukaryota</taxon>
        <taxon>Viridiplantae</taxon>
        <taxon>Streptophyta</taxon>
        <taxon>Embryophyta</taxon>
        <taxon>Tracheophyta</taxon>
        <taxon>Spermatophyta</taxon>
        <taxon>Magnoliopsida</taxon>
        <taxon>eudicotyledons</taxon>
        <taxon>Gunneridae</taxon>
        <taxon>Pentapetalae</taxon>
        <taxon>asterids</taxon>
        <taxon>lamiids</taxon>
        <taxon>Gentianales</taxon>
        <taxon>Rubiaceae</taxon>
        <taxon>Cinchonoideae</taxon>
        <taxon>Cinchoneae</taxon>
        <taxon>Cinchona</taxon>
    </lineage>
</organism>
<keyword evidence="3" id="KW-1185">Reference proteome</keyword>
<dbReference type="AlphaFoldDB" id="A0ABD2YW80"/>
<gene>
    <name evidence="2" type="ORF">ACH5RR_029873</name>
</gene>
<protein>
    <submittedName>
        <fullName evidence="2">Uncharacterized protein</fullName>
    </submittedName>
</protein>
<feature type="transmembrane region" description="Helical" evidence="1">
    <location>
        <begin position="25"/>
        <end position="45"/>
    </location>
</feature>
<keyword evidence="1" id="KW-0812">Transmembrane</keyword>
<dbReference type="Proteomes" id="UP001630127">
    <property type="component" value="Unassembled WGS sequence"/>
</dbReference>
<evidence type="ECO:0000313" key="2">
    <source>
        <dbReference type="EMBL" id="KAL3510472.1"/>
    </source>
</evidence>
<keyword evidence="1" id="KW-0472">Membrane</keyword>
<proteinExistence type="predicted"/>
<comment type="caution">
    <text evidence="2">The sequence shown here is derived from an EMBL/GenBank/DDBJ whole genome shotgun (WGS) entry which is preliminary data.</text>
</comment>
<name>A0ABD2YW80_9GENT</name>
<sequence length="96" mass="10973">MIWDQRWWQRPGRARLRATDSRGRVSARATVLLFARLKAFTVAIAEASVADASVLSIAKLSVFPFRNLECFVFALVFPLVVCMVRCRAPRLEINYE</sequence>
<feature type="transmembrane region" description="Helical" evidence="1">
    <location>
        <begin position="65"/>
        <end position="84"/>
    </location>
</feature>
<dbReference type="EMBL" id="JBJUIK010000012">
    <property type="protein sequence ID" value="KAL3510472.1"/>
    <property type="molecule type" value="Genomic_DNA"/>
</dbReference>
<evidence type="ECO:0000313" key="3">
    <source>
        <dbReference type="Proteomes" id="UP001630127"/>
    </source>
</evidence>
<keyword evidence="1" id="KW-1133">Transmembrane helix</keyword>
<accession>A0ABD2YW80</accession>